<dbReference type="Proteomes" id="UP001240150">
    <property type="component" value="Chromosome"/>
</dbReference>
<protein>
    <recommendedName>
        <fullName evidence="4">Winged helix DNA-binding domain-containing protein</fullName>
    </recommendedName>
</protein>
<accession>A0ABY8WTZ5</accession>
<dbReference type="EMBL" id="CP126980">
    <property type="protein sequence ID" value="WIN00502.1"/>
    <property type="molecule type" value="Genomic_DNA"/>
</dbReference>
<evidence type="ECO:0000313" key="2">
    <source>
        <dbReference type="EMBL" id="WIN00502.1"/>
    </source>
</evidence>
<evidence type="ECO:0008006" key="4">
    <source>
        <dbReference type="Google" id="ProtNLM"/>
    </source>
</evidence>
<keyword evidence="3" id="KW-1185">Reference proteome</keyword>
<sequence length="186" mass="20734">MNALVTELKTRARLALNAARRGDSSLLGQLQARLGPDPLPVTDWRLRHCLTLVAKNAGFASWDQARKVLGGGAQIGDDLGTFWHAPRCTGLLSHWFPSYLQARTFLADNDTLVLLPYRRHFVLADREYLHAIGVPPAAEQWRHTRRDLVAAYGTPHWVALAQHRLHATRRPGPSSRGKEGDIDKPA</sequence>
<organism evidence="2 3">
    <name type="scientific">Actinoplanes oblitus</name>
    <dbReference type="NCBI Taxonomy" id="3040509"/>
    <lineage>
        <taxon>Bacteria</taxon>
        <taxon>Bacillati</taxon>
        <taxon>Actinomycetota</taxon>
        <taxon>Actinomycetes</taxon>
        <taxon>Micromonosporales</taxon>
        <taxon>Micromonosporaceae</taxon>
        <taxon>Actinoplanes</taxon>
    </lineage>
</organism>
<reference evidence="2 3" key="1">
    <citation type="submission" date="2023-06" db="EMBL/GenBank/DDBJ databases">
        <authorList>
            <person name="Yushchuk O."/>
            <person name="Binda E."/>
            <person name="Ruckert-Reed C."/>
            <person name="Fedorenko V."/>
            <person name="Kalinowski J."/>
            <person name="Marinelli F."/>
        </authorList>
    </citation>
    <scope>NUCLEOTIDE SEQUENCE [LARGE SCALE GENOMIC DNA]</scope>
    <source>
        <strain evidence="2 3">NRRL 3884</strain>
    </source>
</reference>
<dbReference type="RefSeq" id="WP_284922030.1">
    <property type="nucleotide sequence ID" value="NZ_CP126980.1"/>
</dbReference>
<proteinExistence type="predicted"/>
<evidence type="ECO:0000256" key="1">
    <source>
        <dbReference type="SAM" id="MobiDB-lite"/>
    </source>
</evidence>
<name>A0ABY8WTZ5_9ACTN</name>
<feature type="compositionally biased region" description="Basic and acidic residues" evidence="1">
    <location>
        <begin position="176"/>
        <end position="186"/>
    </location>
</feature>
<gene>
    <name evidence="2" type="ORF">ACTOB_004213</name>
</gene>
<feature type="region of interest" description="Disordered" evidence="1">
    <location>
        <begin position="167"/>
        <end position="186"/>
    </location>
</feature>
<evidence type="ECO:0000313" key="3">
    <source>
        <dbReference type="Proteomes" id="UP001240150"/>
    </source>
</evidence>